<accession>A0A917G4Q0</accession>
<sequence>MIQHFNYKPLYANAQLPGWRLQFFYERQRYEAEYEKDGSIKWLTAPPSNEQKVKEMIHELMLFHVYE</sequence>
<dbReference type="RefSeq" id="WP_188614580.1">
    <property type="nucleotide sequence ID" value="NZ_BMJT01000005.1"/>
</dbReference>
<evidence type="ECO:0008006" key="3">
    <source>
        <dbReference type="Google" id="ProtNLM"/>
    </source>
</evidence>
<evidence type="ECO:0000313" key="1">
    <source>
        <dbReference type="EMBL" id="GGG22727.1"/>
    </source>
</evidence>
<reference evidence="1" key="2">
    <citation type="submission" date="2020-09" db="EMBL/GenBank/DDBJ databases">
        <authorList>
            <person name="Sun Q."/>
            <person name="Zhou Y."/>
        </authorList>
    </citation>
    <scope>NUCLEOTIDE SEQUENCE</scope>
    <source>
        <strain evidence="1">CGMCC 1.15760</strain>
    </source>
</reference>
<protein>
    <recommendedName>
        <fullName evidence="3">YheE family protein</fullName>
    </recommendedName>
</protein>
<dbReference type="Pfam" id="PF17277">
    <property type="entry name" value="DUF5342"/>
    <property type="match status" value="1"/>
</dbReference>
<dbReference type="Proteomes" id="UP000616608">
    <property type="component" value="Unassembled WGS sequence"/>
</dbReference>
<comment type="caution">
    <text evidence="1">The sequence shown here is derived from an EMBL/GenBank/DDBJ whole genome shotgun (WGS) entry which is preliminary data.</text>
</comment>
<dbReference type="EMBL" id="BMJT01000005">
    <property type="protein sequence ID" value="GGG22727.1"/>
    <property type="molecule type" value="Genomic_DNA"/>
</dbReference>
<dbReference type="AlphaFoldDB" id="A0A917G4Q0"/>
<keyword evidence="2" id="KW-1185">Reference proteome</keyword>
<organism evidence="1 2">
    <name type="scientific">Lysinibacillus alkalisoli</name>
    <dbReference type="NCBI Taxonomy" id="1911548"/>
    <lineage>
        <taxon>Bacteria</taxon>
        <taxon>Bacillati</taxon>
        <taxon>Bacillota</taxon>
        <taxon>Bacilli</taxon>
        <taxon>Bacillales</taxon>
        <taxon>Bacillaceae</taxon>
        <taxon>Lysinibacillus</taxon>
    </lineage>
</organism>
<reference evidence="1" key="1">
    <citation type="journal article" date="2014" name="Int. J. Syst. Evol. Microbiol.">
        <title>Complete genome sequence of Corynebacterium casei LMG S-19264T (=DSM 44701T), isolated from a smear-ripened cheese.</title>
        <authorList>
            <consortium name="US DOE Joint Genome Institute (JGI-PGF)"/>
            <person name="Walter F."/>
            <person name="Albersmeier A."/>
            <person name="Kalinowski J."/>
            <person name="Ruckert C."/>
        </authorList>
    </citation>
    <scope>NUCLEOTIDE SEQUENCE</scope>
    <source>
        <strain evidence="1">CGMCC 1.15760</strain>
    </source>
</reference>
<dbReference type="PIRSF" id="PIRSF037692">
    <property type="entry name" value="UCP037692"/>
    <property type="match status" value="1"/>
</dbReference>
<proteinExistence type="predicted"/>
<gene>
    <name evidence="1" type="primary">yheE</name>
    <name evidence="1" type="ORF">GCM10007425_16510</name>
</gene>
<name>A0A917G4Q0_9BACI</name>
<dbReference type="InterPro" id="IPR017263">
    <property type="entry name" value="UCP037692"/>
</dbReference>
<evidence type="ECO:0000313" key="2">
    <source>
        <dbReference type="Proteomes" id="UP000616608"/>
    </source>
</evidence>